<dbReference type="PANTHER" id="PTHR45708">
    <property type="entry name" value="ENDOCHITINASE"/>
    <property type="match status" value="1"/>
</dbReference>
<dbReference type="GO" id="GO:0008061">
    <property type="term" value="F:chitin binding"/>
    <property type="evidence" value="ECO:0007669"/>
    <property type="project" value="InterPro"/>
</dbReference>
<dbReference type="RefSeq" id="WP_073590320.1">
    <property type="nucleotide sequence ID" value="NZ_FRFD01000011.1"/>
</dbReference>
<dbReference type="GO" id="GO:0008843">
    <property type="term" value="F:endochitinase activity"/>
    <property type="evidence" value="ECO:0007669"/>
    <property type="project" value="UniProtKB-EC"/>
</dbReference>
<sequence>MCIKRVSSKFITLLVVLAMLISTFCFTFPVSAADRGEWAPYTTYAADDIATYNGNAYTCLQSHTSLPGWEPTNVPALWKAGGTAAVATPAFNPAPGTYNSTQTVAISCATTGATIRYTTDSSEPTASSTAYASPLTISATTSIKAKAFKSGMADSATASGTYTINTNVVATPTFSPAGGYYANTQSVTISCSTSGATIRYTTDNSTPTSASPVYSGAISVTKSTTIKAIAQKAGMTDSNVANESYTIGGSLQKRVLIGYWHTWGGDASGGVPFVKLRDVDPNWDVINIAFAEPVTPGSTTGQMKFAVTGLTSSYTINDFKADIKTLQSKGKKVVLSIGGYAGYFSLTTASAATTFANDIKGFINEYGFDGIDIDLEQTSVEFINGSDPDFKNPVSPKIVNMISGIRQICDSYGSNFILSWAPETFYLQLGYQYYGGLNSGCDRRAGVYIPMIYALRDKTTYVHAQLYNSIQVMGLDGKYYSMGNSEAVVAMCEMMLKGFHCGGNSNYFFPGLRADQIAIGVPSSQGSAGSGQISNAQLQQAFSTLNAAYPTLRGIMTWSINWDAFQNSNSFAKSNGAYLDSLQ</sequence>
<evidence type="ECO:0000256" key="4">
    <source>
        <dbReference type="ARBA" id="ARBA00023277"/>
    </source>
</evidence>
<dbReference type="GO" id="GO:0005975">
    <property type="term" value="P:carbohydrate metabolic process"/>
    <property type="evidence" value="ECO:0007669"/>
    <property type="project" value="InterPro"/>
</dbReference>
<dbReference type="Pfam" id="PF02839">
    <property type="entry name" value="CBM_5_12"/>
    <property type="match status" value="1"/>
</dbReference>
<dbReference type="Pfam" id="PF00704">
    <property type="entry name" value="Glyco_hydro_18"/>
    <property type="match status" value="1"/>
</dbReference>
<dbReference type="SMART" id="SM00495">
    <property type="entry name" value="ChtBD3"/>
    <property type="match status" value="1"/>
</dbReference>
<dbReference type="InterPro" id="IPR059177">
    <property type="entry name" value="GH29D-like_dom"/>
</dbReference>
<keyword evidence="7" id="KW-0732">Signal</keyword>
<feature type="domain" description="GH18" evidence="8">
    <location>
        <begin position="254"/>
        <end position="583"/>
    </location>
</feature>
<keyword evidence="3 6" id="KW-0378">Hydrolase</keyword>
<dbReference type="EMBL" id="FRFD01000011">
    <property type="protein sequence ID" value="SHO52486.1"/>
    <property type="molecule type" value="Genomic_DNA"/>
</dbReference>
<keyword evidence="10" id="KW-1185">Reference proteome</keyword>
<reference evidence="9 10" key="1">
    <citation type="submission" date="2016-12" db="EMBL/GenBank/DDBJ databases">
        <authorList>
            <person name="Song W.-J."/>
            <person name="Kurnit D.M."/>
        </authorList>
    </citation>
    <scope>NUCLEOTIDE SEQUENCE [LARGE SCALE GENOMIC DNA]</scope>
    <source>
        <strain evidence="9 10">DSM 12503</strain>
    </source>
</reference>
<dbReference type="PROSITE" id="PS01095">
    <property type="entry name" value="GH18_1"/>
    <property type="match status" value="1"/>
</dbReference>
<name>A0A1M7YIP9_9FIRM</name>
<evidence type="ECO:0000256" key="3">
    <source>
        <dbReference type="ARBA" id="ARBA00022801"/>
    </source>
</evidence>
<dbReference type="InterPro" id="IPR011583">
    <property type="entry name" value="Chitinase_II/V-like_cat"/>
</dbReference>
<gene>
    <name evidence="9" type="ORF">SAMN02745217_03675</name>
</gene>
<dbReference type="InterPro" id="IPR036573">
    <property type="entry name" value="CBM_sf_5/12"/>
</dbReference>
<dbReference type="InterPro" id="IPR001579">
    <property type="entry name" value="Glyco_hydro_18_chit_AS"/>
</dbReference>
<comment type="similarity">
    <text evidence="1">Belongs to the glycosyl hydrolase 18 family. Chitinase class II subfamily.</text>
</comment>
<dbReference type="Proteomes" id="UP000184612">
    <property type="component" value="Unassembled WGS sequence"/>
</dbReference>
<dbReference type="STRING" id="1121345.SAMN02745217_03675"/>
<dbReference type="OrthoDB" id="315328at2"/>
<dbReference type="InterPro" id="IPR003610">
    <property type="entry name" value="CBM5/12"/>
</dbReference>
<evidence type="ECO:0000256" key="1">
    <source>
        <dbReference type="ARBA" id="ARBA00009121"/>
    </source>
</evidence>
<feature type="signal peptide" evidence="7">
    <location>
        <begin position="1"/>
        <end position="32"/>
    </location>
</feature>
<dbReference type="CDD" id="cd12214">
    <property type="entry name" value="ChiA1_BD"/>
    <property type="match status" value="1"/>
</dbReference>
<accession>A0A1M7YIP9</accession>
<feature type="chain" id="PRO_5012545741" description="chitinase" evidence="7">
    <location>
        <begin position="33"/>
        <end position="583"/>
    </location>
</feature>
<dbReference type="GO" id="GO:0005576">
    <property type="term" value="C:extracellular region"/>
    <property type="evidence" value="ECO:0007669"/>
    <property type="project" value="InterPro"/>
</dbReference>
<evidence type="ECO:0000259" key="8">
    <source>
        <dbReference type="PROSITE" id="PS51910"/>
    </source>
</evidence>
<dbReference type="EC" id="3.2.1.14" evidence="2"/>
<dbReference type="InterPro" id="IPR001223">
    <property type="entry name" value="Glyco_hydro18_cat"/>
</dbReference>
<dbReference type="InterPro" id="IPR013783">
    <property type="entry name" value="Ig-like_fold"/>
</dbReference>
<dbReference type="PANTHER" id="PTHR45708:SF49">
    <property type="entry name" value="ENDOCHITINASE"/>
    <property type="match status" value="1"/>
</dbReference>
<dbReference type="PROSITE" id="PS51910">
    <property type="entry name" value="GH18_2"/>
    <property type="match status" value="1"/>
</dbReference>
<proteinExistence type="inferred from homology"/>
<dbReference type="CDD" id="cd02871">
    <property type="entry name" value="GH18_chitinase_D-like"/>
    <property type="match status" value="1"/>
</dbReference>
<dbReference type="Gene3D" id="3.20.20.80">
    <property type="entry name" value="Glycosidases"/>
    <property type="match status" value="1"/>
</dbReference>
<dbReference type="Pfam" id="PF13290">
    <property type="entry name" value="CHB_HEX_C_1"/>
    <property type="match status" value="2"/>
</dbReference>
<organism evidence="9 10">
    <name type="scientific">Anaerocolumna xylanovorans DSM 12503</name>
    <dbReference type="NCBI Taxonomy" id="1121345"/>
    <lineage>
        <taxon>Bacteria</taxon>
        <taxon>Bacillati</taxon>
        <taxon>Bacillota</taxon>
        <taxon>Clostridia</taxon>
        <taxon>Lachnospirales</taxon>
        <taxon>Lachnospiraceae</taxon>
        <taxon>Anaerocolumna</taxon>
    </lineage>
</organism>
<keyword evidence="5 6" id="KW-0326">Glycosidase</keyword>
<evidence type="ECO:0000256" key="5">
    <source>
        <dbReference type="ARBA" id="ARBA00023295"/>
    </source>
</evidence>
<keyword evidence="4" id="KW-0119">Carbohydrate metabolism</keyword>
<dbReference type="InterPro" id="IPR017853">
    <property type="entry name" value="GH"/>
</dbReference>
<evidence type="ECO:0000256" key="7">
    <source>
        <dbReference type="SAM" id="SignalP"/>
    </source>
</evidence>
<dbReference type="SMART" id="SM00636">
    <property type="entry name" value="Glyco_18"/>
    <property type="match status" value="1"/>
</dbReference>
<dbReference type="InterPro" id="IPR050542">
    <property type="entry name" value="Glycosyl_Hydrlase18_Chitinase"/>
</dbReference>
<dbReference type="SUPFAM" id="SSF51055">
    <property type="entry name" value="Carbohydrate binding domain"/>
    <property type="match status" value="1"/>
</dbReference>
<dbReference type="SUPFAM" id="SSF51445">
    <property type="entry name" value="(Trans)glycosidases"/>
    <property type="match status" value="1"/>
</dbReference>
<evidence type="ECO:0000256" key="6">
    <source>
        <dbReference type="RuleBase" id="RU000489"/>
    </source>
</evidence>
<dbReference type="Gene3D" id="2.10.10.20">
    <property type="entry name" value="Carbohydrate-binding module superfamily 5/12"/>
    <property type="match status" value="1"/>
</dbReference>
<evidence type="ECO:0000256" key="2">
    <source>
        <dbReference type="ARBA" id="ARBA00012729"/>
    </source>
</evidence>
<dbReference type="Gene3D" id="2.60.40.10">
    <property type="entry name" value="Immunoglobulins"/>
    <property type="match status" value="1"/>
</dbReference>
<dbReference type="AlphaFoldDB" id="A0A1M7YIP9"/>
<evidence type="ECO:0000313" key="10">
    <source>
        <dbReference type="Proteomes" id="UP000184612"/>
    </source>
</evidence>
<dbReference type="GO" id="GO:0030246">
    <property type="term" value="F:carbohydrate binding"/>
    <property type="evidence" value="ECO:0007669"/>
    <property type="project" value="InterPro"/>
</dbReference>
<evidence type="ECO:0000313" key="9">
    <source>
        <dbReference type="EMBL" id="SHO52486.1"/>
    </source>
</evidence>
<protein>
    <recommendedName>
        <fullName evidence="2">chitinase</fullName>
        <ecNumber evidence="2">3.2.1.14</ecNumber>
    </recommendedName>
</protein>